<evidence type="ECO:0000256" key="4">
    <source>
        <dbReference type="ARBA" id="ARBA00007920"/>
    </source>
</evidence>
<evidence type="ECO:0000313" key="10">
    <source>
        <dbReference type="EMBL" id="KAH7207885.1"/>
    </source>
</evidence>
<dbReference type="CDD" id="cd17039">
    <property type="entry name" value="Ubl_ubiquitin_like"/>
    <property type="match status" value="1"/>
</dbReference>
<accession>A0A9P9JPB8</accession>
<dbReference type="InterPro" id="IPR029071">
    <property type="entry name" value="Ubiquitin-like_domsf"/>
</dbReference>
<dbReference type="PANTHER" id="PTHR48182">
    <property type="entry name" value="PROTEIN SERAC1"/>
    <property type="match status" value="1"/>
</dbReference>
<dbReference type="GeneID" id="70224509"/>
<dbReference type="Gene3D" id="3.10.20.90">
    <property type="entry name" value="Phosphatidylinositol 3-kinase Catalytic Subunit, Chain A, domain 1"/>
    <property type="match status" value="1"/>
</dbReference>
<dbReference type="InterPro" id="IPR007751">
    <property type="entry name" value="DUF676_lipase-like"/>
</dbReference>
<keyword evidence="5" id="KW-0256">Endoplasmic reticulum</keyword>
<dbReference type="Proteomes" id="UP000720189">
    <property type="component" value="Unassembled WGS sequence"/>
</dbReference>
<dbReference type="Pfam" id="PF05057">
    <property type="entry name" value="DUF676"/>
    <property type="match status" value="1"/>
</dbReference>
<evidence type="ECO:0000256" key="5">
    <source>
        <dbReference type="ARBA" id="ARBA00022824"/>
    </source>
</evidence>
<feature type="region of interest" description="Disordered" evidence="8">
    <location>
        <begin position="701"/>
        <end position="738"/>
    </location>
</feature>
<dbReference type="InterPro" id="IPR052374">
    <property type="entry name" value="SERAC1"/>
</dbReference>
<feature type="domain" description="Ubiquitin-like" evidence="9">
    <location>
        <begin position="1075"/>
        <end position="1150"/>
    </location>
</feature>
<dbReference type="SUPFAM" id="SSF54236">
    <property type="entry name" value="Ubiquitin-like"/>
    <property type="match status" value="2"/>
</dbReference>
<dbReference type="SMART" id="SM00213">
    <property type="entry name" value="UBQ"/>
    <property type="match status" value="1"/>
</dbReference>
<dbReference type="FunFam" id="3.10.20.90:FF:000160">
    <property type="entry name" value="Polyubiquitin-C"/>
    <property type="match status" value="1"/>
</dbReference>
<keyword evidence="7" id="KW-0472">Membrane</keyword>
<proteinExistence type="inferred from homology"/>
<dbReference type="GO" id="GO:0016020">
    <property type="term" value="C:membrane"/>
    <property type="evidence" value="ECO:0007669"/>
    <property type="project" value="UniProtKB-SubCell"/>
</dbReference>
<dbReference type="Pfam" id="PF00240">
    <property type="entry name" value="ubiquitin"/>
    <property type="match status" value="1"/>
</dbReference>
<dbReference type="GO" id="GO:0005783">
    <property type="term" value="C:endoplasmic reticulum"/>
    <property type="evidence" value="ECO:0007669"/>
    <property type="project" value="UniProtKB-SubCell"/>
</dbReference>
<evidence type="ECO:0000256" key="2">
    <source>
        <dbReference type="ARBA" id="ARBA00004240"/>
    </source>
</evidence>
<dbReference type="GO" id="GO:0005739">
    <property type="term" value="C:mitochondrion"/>
    <property type="evidence" value="ECO:0007669"/>
    <property type="project" value="UniProtKB-SubCell"/>
</dbReference>
<comment type="caution">
    <text evidence="10">The sequence shown here is derived from an EMBL/GenBank/DDBJ whole genome shotgun (WGS) entry which is preliminary data.</text>
</comment>
<dbReference type="PANTHER" id="PTHR48182:SF2">
    <property type="entry name" value="PROTEIN SERAC1"/>
    <property type="match status" value="1"/>
</dbReference>
<organism evidence="10 11">
    <name type="scientific">Fusarium redolens</name>
    <dbReference type="NCBI Taxonomy" id="48865"/>
    <lineage>
        <taxon>Eukaryota</taxon>
        <taxon>Fungi</taxon>
        <taxon>Dikarya</taxon>
        <taxon>Ascomycota</taxon>
        <taxon>Pezizomycotina</taxon>
        <taxon>Sordariomycetes</taxon>
        <taxon>Hypocreomycetidae</taxon>
        <taxon>Hypocreales</taxon>
        <taxon>Nectriaceae</taxon>
        <taxon>Fusarium</taxon>
        <taxon>Fusarium redolens species complex</taxon>
    </lineage>
</organism>
<dbReference type="PRINTS" id="PR00348">
    <property type="entry name" value="UBIQUITIN"/>
</dbReference>
<sequence>MPSWYKKFARGWQRDDNGRDSIAAQLPESIEQDDIPIPHDFEAEPFGLFILHPSPDIYLPPTDIDVDIVAIHGLNGSARKTWTDSATGQCWLEDLLPDSIPRCRVMTFGYDSKLAFSKSRSGVDTFARDLLNRLRVVRSSSEARNRPLVFIAHSLGGIEVKKALIMAHNGSEVYAPILKATVGIIFLGTPHRGSELVPWGILLSNVVGVTSIGKNIRKELLRTLKKDSDTLMDISSQFLQRATPLKIMSFIEQQVESPLTTLVVPEYSAIMGLPNETVLPMNAHHRGLTRFSRKTDQNYVLVEAAIREVAYGSIDKYANTLDDTLKAAAKSATEILPSTTSLPIPMPVPILCRSLVPAHSFISRHTGSASSSSTLVGSPATLPSIGALTPELYDRTFGGHDKKPTSSTVSLENQSLKWPDKPVEAVTIRISGLRRRLGPDRYKQRDFSHVVKIPGNIEMAYIRSWLQKEVPDIKAVKSFRFKDQKGDIRTKWEDVFTTPVEVTSGRPSYNKARGLKINTDQSIAAFMSKAFPHPINAKLNSNSQVGHSTFDKVSASVLEVGQDNEPDLVISFMRTVRVPESDKEYDLPPGLGRFPLFNVGPFSHSLPPSMVAKGGFFFPMYQMEAMWMHFHTEGQKKFAIRPFVGGVNGLSGESSEGGMASILRRMNSETRRQDYIVLPEQLWLDGIATAPGVVNQFVATEMAPPRRERSQDGRNSQTRKQRDVSSSPSSHDDAPSGASIEWQVTGRDEVGGLQLQIIPAFETDKIHAGSARNVCVTSHGVVSSVTLPPAVDHIFDVLSTPAELKLNVGETIHVKDLKSAAQSRPKVVSDLLEESPSKLTYQDVVELEAVHESYREWVFDIKLLGGLQPLISLSFDDNDPFDCILDIVAKELQGSRGRLAVDYSAANLTQGWIPISSWLALIWLPQLTGENHAQVRRRELTFIPDGISNQRYVCRVVCDKTVESTYRNILPLLLALDENATVKHLRSVIQKTTGVSTAEYLIQRDSLTSPPIDDSERVFSKDRLTASWAGQVPQYLLTRDKPCFSQVGQISQPLKPLSDPFFNPFGPLGPPIGPMQISIKTLTGKVVMIECKQSNTIYELKSKYQDKEGVPPDQQRIIYRGKQLEDIRTLADYSISMDSVLHCVLRLRGGGSSIRVHYDGNEWNESLSDCRSIAEFKLRLMSKTGIPVKDQILRCAGKIVQDDENPYRYQEEELIVLTTHEPTVPIALGIGAGGKIQQHIEPDTNDPRIWDINSSRIVNVQLLDARSFRLVTGHAPPDTPITDDMYAQMGLRFFKLWSDEHRAVNGVSGDWDNIAGAAEVAKRNAKKGKGSSSTNATTETKEEWGLLETGAWGPLKTGSRVRQRAAVDKDFDYPLVTLNVDDTVPEFKSVVEDDND</sequence>
<protein>
    <recommendedName>
        <fullName evidence="9">Ubiquitin-like domain-containing protein</fullName>
    </recommendedName>
</protein>
<evidence type="ECO:0000259" key="9">
    <source>
        <dbReference type="PROSITE" id="PS50053"/>
    </source>
</evidence>
<dbReference type="EMBL" id="JAGMUX010000034">
    <property type="protein sequence ID" value="KAH7207885.1"/>
    <property type="molecule type" value="Genomic_DNA"/>
</dbReference>
<feature type="region of interest" description="Disordered" evidence="8">
    <location>
        <begin position="1323"/>
        <end position="1342"/>
    </location>
</feature>
<evidence type="ECO:0000256" key="1">
    <source>
        <dbReference type="ARBA" id="ARBA00004173"/>
    </source>
</evidence>
<dbReference type="RefSeq" id="XP_046041260.1">
    <property type="nucleotide sequence ID" value="XM_046194555.1"/>
</dbReference>
<dbReference type="OrthoDB" id="1658288at2759"/>
<name>A0A9P9JPB8_FUSRE</name>
<keyword evidence="11" id="KW-1185">Reference proteome</keyword>
<dbReference type="InterPro" id="IPR019956">
    <property type="entry name" value="Ubiquitin_dom"/>
</dbReference>
<dbReference type="PROSITE" id="PS50053">
    <property type="entry name" value="UBIQUITIN_2"/>
    <property type="match status" value="1"/>
</dbReference>
<reference evidence="10" key="1">
    <citation type="journal article" date="2021" name="Nat. Commun.">
        <title>Genetic determinants of endophytism in the Arabidopsis root mycobiome.</title>
        <authorList>
            <person name="Mesny F."/>
            <person name="Miyauchi S."/>
            <person name="Thiergart T."/>
            <person name="Pickel B."/>
            <person name="Atanasova L."/>
            <person name="Karlsson M."/>
            <person name="Huettel B."/>
            <person name="Barry K.W."/>
            <person name="Haridas S."/>
            <person name="Chen C."/>
            <person name="Bauer D."/>
            <person name="Andreopoulos W."/>
            <person name="Pangilinan J."/>
            <person name="LaButti K."/>
            <person name="Riley R."/>
            <person name="Lipzen A."/>
            <person name="Clum A."/>
            <person name="Drula E."/>
            <person name="Henrissat B."/>
            <person name="Kohler A."/>
            <person name="Grigoriev I.V."/>
            <person name="Martin F.M."/>
            <person name="Hacquard S."/>
        </authorList>
    </citation>
    <scope>NUCLEOTIDE SEQUENCE</scope>
    <source>
        <strain evidence="10">MPI-CAGE-AT-0023</strain>
    </source>
</reference>
<keyword evidence="6" id="KW-0496">Mitochondrion</keyword>
<dbReference type="Gene3D" id="3.40.50.1820">
    <property type="entry name" value="alpha/beta hydrolase"/>
    <property type="match status" value="1"/>
</dbReference>
<dbReference type="InterPro" id="IPR000626">
    <property type="entry name" value="Ubiquitin-like_dom"/>
</dbReference>
<evidence type="ECO:0000256" key="6">
    <source>
        <dbReference type="ARBA" id="ARBA00023128"/>
    </source>
</evidence>
<evidence type="ECO:0000313" key="11">
    <source>
        <dbReference type="Proteomes" id="UP000720189"/>
    </source>
</evidence>
<dbReference type="SUPFAM" id="SSF53474">
    <property type="entry name" value="alpha/beta-Hydrolases"/>
    <property type="match status" value="1"/>
</dbReference>
<evidence type="ECO:0000256" key="8">
    <source>
        <dbReference type="SAM" id="MobiDB-lite"/>
    </source>
</evidence>
<feature type="compositionally biased region" description="Low complexity" evidence="8">
    <location>
        <begin position="725"/>
        <end position="738"/>
    </location>
</feature>
<comment type="similarity">
    <text evidence="4">Belongs to the putative lipase ROG1 family.</text>
</comment>
<gene>
    <name evidence="10" type="ORF">BKA55DRAFT_586394</name>
</gene>
<dbReference type="InterPro" id="IPR029058">
    <property type="entry name" value="AB_hydrolase_fold"/>
</dbReference>
<evidence type="ECO:0000256" key="7">
    <source>
        <dbReference type="ARBA" id="ARBA00023136"/>
    </source>
</evidence>
<evidence type="ECO:0000256" key="3">
    <source>
        <dbReference type="ARBA" id="ARBA00004370"/>
    </source>
</evidence>
<comment type="subcellular location">
    <subcellularLocation>
        <location evidence="2">Endoplasmic reticulum</location>
    </subcellularLocation>
    <subcellularLocation>
        <location evidence="3">Membrane</location>
    </subcellularLocation>
    <subcellularLocation>
        <location evidence="1">Mitochondrion</location>
    </subcellularLocation>
</comment>